<keyword evidence="5 6" id="KW-0472">Membrane</keyword>
<reference evidence="7 8" key="1">
    <citation type="submission" date="2023-01" db="EMBL/GenBank/DDBJ databases">
        <title>Analysis of 21 Apiospora genomes using comparative genomics revels a genus with tremendous synthesis potential of carbohydrate active enzymes and secondary metabolites.</title>
        <authorList>
            <person name="Sorensen T."/>
        </authorList>
    </citation>
    <scope>NUCLEOTIDE SEQUENCE [LARGE SCALE GENOMIC DNA]</scope>
    <source>
        <strain evidence="7 8">CBS 83171</strain>
    </source>
</reference>
<accession>A0ABR1TMM2</accession>
<evidence type="ECO:0000256" key="1">
    <source>
        <dbReference type="ARBA" id="ARBA00004141"/>
    </source>
</evidence>
<dbReference type="PANTHER" id="PTHR43791:SF6">
    <property type="entry name" value="TRANSPORTER, PUTATIVE (AFU_ORTHOLOGUE AFUA_1G16690)-RELATED"/>
    <property type="match status" value="1"/>
</dbReference>
<keyword evidence="3 6" id="KW-0812">Transmembrane</keyword>
<evidence type="ECO:0000256" key="2">
    <source>
        <dbReference type="ARBA" id="ARBA00022448"/>
    </source>
</evidence>
<keyword evidence="2" id="KW-0813">Transport</keyword>
<evidence type="ECO:0000256" key="3">
    <source>
        <dbReference type="ARBA" id="ARBA00022692"/>
    </source>
</evidence>
<keyword evidence="8" id="KW-1185">Reference proteome</keyword>
<dbReference type="EMBL" id="JAQQWM010000009">
    <property type="protein sequence ID" value="KAK8046969.1"/>
    <property type="molecule type" value="Genomic_DNA"/>
</dbReference>
<name>A0ABR1TMM2_9PEZI</name>
<keyword evidence="4 6" id="KW-1133">Transmembrane helix</keyword>
<dbReference type="Gene3D" id="1.20.1250.20">
    <property type="entry name" value="MFS general substrate transporter like domains"/>
    <property type="match status" value="1"/>
</dbReference>
<organism evidence="7 8">
    <name type="scientific">Apiospora saccharicola</name>
    <dbReference type="NCBI Taxonomy" id="335842"/>
    <lineage>
        <taxon>Eukaryota</taxon>
        <taxon>Fungi</taxon>
        <taxon>Dikarya</taxon>
        <taxon>Ascomycota</taxon>
        <taxon>Pezizomycotina</taxon>
        <taxon>Sordariomycetes</taxon>
        <taxon>Xylariomycetidae</taxon>
        <taxon>Amphisphaeriales</taxon>
        <taxon>Apiosporaceae</taxon>
        <taxon>Apiospora</taxon>
    </lineage>
</organism>
<feature type="transmembrane region" description="Helical" evidence="6">
    <location>
        <begin position="35"/>
        <end position="56"/>
    </location>
</feature>
<comment type="subcellular location">
    <subcellularLocation>
        <location evidence="1">Membrane</location>
        <topology evidence="1">Multi-pass membrane protein</topology>
    </subcellularLocation>
</comment>
<comment type="caution">
    <text evidence="7">The sequence shown here is derived from an EMBL/GenBank/DDBJ whole genome shotgun (WGS) entry which is preliminary data.</text>
</comment>
<feature type="transmembrane region" description="Helical" evidence="6">
    <location>
        <begin position="9"/>
        <end position="29"/>
    </location>
</feature>
<dbReference type="PANTHER" id="PTHR43791">
    <property type="entry name" value="PERMEASE-RELATED"/>
    <property type="match status" value="1"/>
</dbReference>
<evidence type="ECO:0000313" key="8">
    <source>
        <dbReference type="Proteomes" id="UP001446871"/>
    </source>
</evidence>
<proteinExistence type="predicted"/>
<evidence type="ECO:0000313" key="7">
    <source>
        <dbReference type="EMBL" id="KAK8046969.1"/>
    </source>
</evidence>
<evidence type="ECO:0000256" key="6">
    <source>
        <dbReference type="SAM" id="Phobius"/>
    </source>
</evidence>
<gene>
    <name evidence="7" type="ORF">PG996_015033</name>
</gene>
<evidence type="ECO:0000256" key="4">
    <source>
        <dbReference type="ARBA" id="ARBA00022989"/>
    </source>
</evidence>
<sequence>MIIGKVRPALYICLVTSLWGILSISQGFTHSFSQFAAVRFILGLVEAPFIPAVMVLDEFLVYASRISSSDYLPVRWQHACHSIQRTHRSGKYDYSPNASQLVMEV</sequence>
<protein>
    <submittedName>
        <fullName evidence="7">Uncharacterized protein</fullName>
    </submittedName>
</protein>
<evidence type="ECO:0000256" key="5">
    <source>
        <dbReference type="ARBA" id="ARBA00023136"/>
    </source>
</evidence>
<dbReference type="Proteomes" id="UP001446871">
    <property type="component" value="Unassembled WGS sequence"/>
</dbReference>
<dbReference type="InterPro" id="IPR036259">
    <property type="entry name" value="MFS_trans_sf"/>
</dbReference>
<dbReference type="SUPFAM" id="SSF103473">
    <property type="entry name" value="MFS general substrate transporter"/>
    <property type="match status" value="1"/>
</dbReference>